<dbReference type="GO" id="GO:0003700">
    <property type="term" value="F:DNA-binding transcription factor activity"/>
    <property type="evidence" value="ECO:0007669"/>
    <property type="project" value="InterPro"/>
</dbReference>
<evidence type="ECO:0000256" key="2">
    <source>
        <dbReference type="ARBA" id="ARBA00023015"/>
    </source>
</evidence>
<evidence type="ECO:0000313" key="9">
    <source>
        <dbReference type="Proteomes" id="UP000624159"/>
    </source>
</evidence>
<proteinExistence type="predicted"/>
<dbReference type="Pfam" id="PF02311">
    <property type="entry name" value="AraC_binding"/>
    <property type="match status" value="1"/>
</dbReference>
<evidence type="ECO:0000259" key="5">
    <source>
        <dbReference type="PROSITE" id="PS01124"/>
    </source>
</evidence>
<keyword evidence="1" id="KW-0678">Repressor</keyword>
<reference evidence="7 8" key="1">
    <citation type="submission" date="2018-12" db="EMBL/GenBank/DDBJ databases">
        <authorList>
            <consortium name="Pathogen Informatics"/>
        </authorList>
    </citation>
    <scope>NUCLEOTIDE SEQUENCE [LARGE SCALE GENOMIC DNA]</scope>
    <source>
        <strain evidence="7 8">NCTC10036</strain>
    </source>
</reference>
<feature type="domain" description="HTH araC/xylS-type" evidence="5">
    <location>
        <begin position="159"/>
        <end position="259"/>
    </location>
</feature>
<dbReference type="InterPro" id="IPR018060">
    <property type="entry name" value="HTH_AraC"/>
</dbReference>
<dbReference type="Pfam" id="PF12833">
    <property type="entry name" value="HTH_18"/>
    <property type="match status" value="1"/>
</dbReference>
<dbReference type="Gene3D" id="2.60.120.10">
    <property type="entry name" value="Jelly Rolls"/>
    <property type="match status" value="1"/>
</dbReference>
<dbReference type="PANTHER" id="PTHR11019">
    <property type="entry name" value="HTH-TYPE TRANSCRIPTIONAL REGULATOR NIMR"/>
    <property type="match status" value="1"/>
</dbReference>
<sequence>MTFVTKKPCLDIDNVPRPVFAVQGATINENWEVEPHRHHKGQLIYTARGMLRCEVESGLWLVPPQCALWMPGNVLHSARGTGATECYALFVDAAAAGDLPDSCCTLTISPLLRELLLAASRFTPLYDQQGAEGRLATVLLDQLAAAPVENLHLPVSQDARIRQLMEQMLAEPANKRTQAQWAQHIGMSARSLSRTLQQQLGMSFGHWRRQLHVMLALQRLTQGVSVQSVALDLGYESASGFVTMFRKAVGKPPARYLAEKAADGPLPSAPIAM</sequence>
<dbReference type="EMBL" id="JADULK010000004">
    <property type="protein sequence ID" value="MBH1929896.1"/>
    <property type="molecule type" value="Genomic_DNA"/>
</dbReference>
<evidence type="ECO:0000256" key="4">
    <source>
        <dbReference type="ARBA" id="ARBA00023163"/>
    </source>
</evidence>
<dbReference type="CDD" id="cd06124">
    <property type="entry name" value="cupin_NimR-like_N"/>
    <property type="match status" value="1"/>
</dbReference>
<evidence type="ECO:0000256" key="1">
    <source>
        <dbReference type="ARBA" id="ARBA00022491"/>
    </source>
</evidence>
<keyword evidence="9" id="KW-1185">Reference proteome</keyword>
<dbReference type="Proteomes" id="UP000281904">
    <property type="component" value="Chromosome"/>
</dbReference>
<dbReference type="EMBL" id="LR134493">
    <property type="protein sequence ID" value="VEI62170.1"/>
    <property type="molecule type" value="Genomic_DNA"/>
</dbReference>
<dbReference type="SUPFAM" id="SSF51182">
    <property type="entry name" value="RmlC-like cupins"/>
    <property type="match status" value="1"/>
</dbReference>
<accession>A0A448S343</accession>
<reference evidence="6 9" key="2">
    <citation type="submission" date="2020-11" db="EMBL/GenBank/DDBJ databases">
        <title>Enhanced detection system for hospital associated transmission using whole genome sequencing surveillance.</title>
        <authorList>
            <person name="Harrison L.H."/>
            <person name="Van Tyne D."/>
            <person name="Marsh J.W."/>
            <person name="Griffith M.P."/>
            <person name="Snyder D.J."/>
            <person name="Cooper V.S."/>
            <person name="Mustapha M."/>
        </authorList>
    </citation>
    <scope>NUCLEOTIDE SEQUENCE [LARGE SCALE GENOMIC DNA]</scope>
    <source>
        <strain evidence="6 9">SER00230</strain>
    </source>
</reference>
<dbReference type="PROSITE" id="PS01124">
    <property type="entry name" value="HTH_ARAC_FAMILY_2"/>
    <property type="match status" value="1"/>
</dbReference>
<dbReference type="InterPro" id="IPR009057">
    <property type="entry name" value="Homeodomain-like_sf"/>
</dbReference>
<organism evidence="7 8">
    <name type="scientific">Serratia rubidaea</name>
    <name type="common">Serratia marinorubra</name>
    <dbReference type="NCBI Taxonomy" id="61652"/>
    <lineage>
        <taxon>Bacteria</taxon>
        <taxon>Pseudomonadati</taxon>
        <taxon>Pseudomonadota</taxon>
        <taxon>Gammaproteobacteria</taxon>
        <taxon>Enterobacterales</taxon>
        <taxon>Yersiniaceae</taxon>
        <taxon>Serratia</taxon>
    </lineage>
</organism>
<dbReference type="InterPro" id="IPR011051">
    <property type="entry name" value="RmlC_Cupin_sf"/>
</dbReference>
<dbReference type="AlphaFoldDB" id="A0A448S343"/>
<evidence type="ECO:0000313" key="6">
    <source>
        <dbReference type="EMBL" id="MBH1929896.1"/>
    </source>
</evidence>
<dbReference type="FunFam" id="1.10.10.60:FF:000132">
    <property type="entry name" value="AraC family transcriptional regulator"/>
    <property type="match status" value="1"/>
</dbReference>
<dbReference type="SUPFAM" id="SSF46689">
    <property type="entry name" value="Homeodomain-like"/>
    <property type="match status" value="1"/>
</dbReference>
<dbReference type="GO" id="GO:0043565">
    <property type="term" value="F:sequence-specific DNA binding"/>
    <property type="evidence" value="ECO:0007669"/>
    <property type="project" value="InterPro"/>
</dbReference>
<dbReference type="InterPro" id="IPR014710">
    <property type="entry name" value="RmlC-like_jellyroll"/>
</dbReference>
<keyword evidence="4" id="KW-0804">Transcription</keyword>
<evidence type="ECO:0000313" key="7">
    <source>
        <dbReference type="EMBL" id="VEI62170.1"/>
    </source>
</evidence>
<dbReference type="SMART" id="SM00342">
    <property type="entry name" value="HTH_ARAC"/>
    <property type="match status" value="1"/>
</dbReference>
<name>A0A448S343_SERRU</name>
<dbReference type="RefSeq" id="WP_126530680.1">
    <property type="nucleotide sequence ID" value="NZ_JADULK010000004.1"/>
</dbReference>
<keyword evidence="3" id="KW-0238">DNA-binding</keyword>
<dbReference type="InterPro" id="IPR003313">
    <property type="entry name" value="AraC-bd"/>
</dbReference>
<keyword evidence="2" id="KW-0805">Transcription regulation</keyword>
<protein>
    <submittedName>
        <fullName evidence="7">HTH-type transcriptional repressor of iron proteins A</fullName>
    </submittedName>
    <submittedName>
        <fullName evidence="6">Helix-turn-helix transcriptional regulator</fullName>
    </submittedName>
</protein>
<evidence type="ECO:0000313" key="8">
    <source>
        <dbReference type="Proteomes" id="UP000281904"/>
    </source>
</evidence>
<evidence type="ECO:0000256" key="3">
    <source>
        <dbReference type="ARBA" id="ARBA00023125"/>
    </source>
</evidence>
<dbReference type="Proteomes" id="UP000624159">
    <property type="component" value="Unassembled WGS sequence"/>
</dbReference>
<gene>
    <name evidence="7" type="primary">ripA_3</name>
    <name evidence="6" type="ORF">I5U13_09525</name>
    <name evidence="7" type="ORF">NCTC10036_00966</name>
</gene>
<dbReference type="Gene3D" id="1.10.10.60">
    <property type="entry name" value="Homeodomain-like"/>
    <property type="match status" value="1"/>
</dbReference>
<dbReference type="PANTHER" id="PTHR11019:SF199">
    <property type="entry name" value="HTH-TYPE TRANSCRIPTIONAL REGULATOR NIMR"/>
    <property type="match status" value="1"/>
</dbReference>